<proteinExistence type="predicted"/>
<evidence type="ECO:0000313" key="6">
    <source>
        <dbReference type="EMBL" id="GGD49113.1"/>
    </source>
</evidence>
<dbReference type="SUPFAM" id="SSF111331">
    <property type="entry name" value="NAD kinase/diacylglycerol kinase-like"/>
    <property type="match status" value="1"/>
</dbReference>
<protein>
    <submittedName>
        <fullName evidence="6">Diacylglycerol kinase</fullName>
    </submittedName>
</protein>
<organism evidence="6 7">
    <name type="scientific">Lacimicrobium alkaliphilum</name>
    <dbReference type="NCBI Taxonomy" id="1526571"/>
    <lineage>
        <taxon>Bacteria</taxon>
        <taxon>Pseudomonadati</taxon>
        <taxon>Pseudomonadota</taxon>
        <taxon>Gammaproteobacteria</taxon>
        <taxon>Alteromonadales</taxon>
        <taxon>Alteromonadaceae</taxon>
        <taxon>Lacimicrobium</taxon>
    </lineage>
</organism>
<dbReference type="InterPro" id="IPR017438">
    <property type="entry name" value="ATP-NAD_kinase_N"/>
</dbReference>
<keyword evidence="1" id="KW-0808">Transferase</keyword>
<evidence type="ECO:0000256" key="4">
    <source>
        <dbReference type="ARBA" id="ARBA00022840"/>
    </source>
</evidence>
<evidence type="ECO:0000313" key="7">
    <source>
        <dbReference type="Proteomes" id="UP000614272"/>
    </source>
</evidence>
<feature type="domain" description="DAGKc" evidence="5">
    <location>
        <begin position="5"/>
        <end position="132"/>
    </location>
</feature>
<dbReference type="PANTHER" id="PTHR12358:SF54">
    <property type="entry name" value="SPHINGOSINE KINASE RELATED PROTEIN"/>
    <property type="match status" value="1"/>
</dbReference>
<sequence length="299" mass="33447">MSDSLHSCRFLIIINPLASGSAERYREQLTERLDQAGTAFDIWYTTDNDQANQRHLQQCTTDYSDWVVIGGDGTLNLAVNALAGTDVILGLLPCGSGNDFARNLYRKGDDPIEVVLGEHSRRIDLGLCNDRYFVNVLGLGFDGEIVAGMYDHQPRTLRRWRYLMAAVVKLLHYKEQPIALKSPHRSKKQQTFMVAFANGRYFGGGMKIAPKADLSDGLLDCCWIGKASLFRKFYYLWRVFTGSHLSASAVDYWQDNTFNIDTPDLPIEGDGEFFGTSPASISCCASALALKVPRKRQPE</sequence>
<dbReference type="GO" id="GO:0016301">
    <property type="term" value="F:kinase activity"/>
    <property type="evidence" value="ECO:0007669"/>
    <property type="project" value="UniProtKB-KW"/>
</dbReference>
<dbReference type="NCBIfam" id="TIGR00147">
    <property type="entry name" value="YegS/Rv2252/BmrU family lipid kinase"/>
    <property type="match status" value="1"/>
</dbReference>
<keyword evidence="7" id="KW-1185">Reference proteome</keyword>
<evidence type="ECO:0000259" key="5">
    <source>
        <dbReference type="PROSITE" id="PS50146"/>
    </source>
</evidence>
<dbReference type="Proteomes" id="UP000614272">
    <property type="component" value="Unassembled WGS sequence"/>
</dbReference>
<dbReference type="PANTHER" id="PTHR12358">
    <property type="entry name" value="SPHINGOSINE KINASE"/>
    <property type="match status" value="1"/>
</dbReference>
<dbReference type="RefSeq" id="WP_099033463.1">
    <property type="nucleotide sequence ID" value="NZ_BMGJ01000001.1"/>
</dbReference>
<name>A0ABQ1QW43_9ALTE</name>
<dbReference type="EMBL" id="BMGJ01000001">
    <property type="protein sequence ID" value="GGD49113.1"/>
    <property type="molecule type" value="Genomic_DNA"/>
</dbReference>
<keyword evidence="3 6" id="KW-0418">Kinase</keyword>
<dbReference type="Pfam" id="PF00781">
    <property type="entry name" value="DAGK_cat"/>
    <property type="match status" value="1"/>
</dbReference>
<evidence type="ECO:0000256" key="3">
    <source>
        <dbReference type="ARBA" id="ARBA00022777"/>
    </source>
</evidence>
<keyword evidence="4" id="KW-0067">ATP-binding</keyword>
<dbReference type="Pfam" id="PF19279">
    <property type="entry name" value="YegS_C"/>
    <property type="match status" value="1"/>
</dbReference>
<dbReference type="Gene3D" id="3.40.50.10330">
    <property type="entry name" value="Probable inorganic polyphosphate/atp-NAD kinase, domain 1"/>
    <property type="match status" value="1"/>
</dbReference>
<accession>A0ABQ1QW43</accession>
<dbReference type="InterPro" id="IPR005218">
    <property type="entry name" value="Diacylglycerol/lipid_kinase"/>
</dbReference>
<gene>
    <name evidence="6" type="ORF">GCM10011357_01390</name>
</gene>
<keyword evidence="2" id="KW-0547">Nucleotide-binding</keyword>
<evidence type="ECO:0000256" key="1">
    <source>
        <dbReference type="ARBA" id="ARBA00022679"/>
    </source>
</evidence>
<dbReference type="InterPro" id="IPR016064">
    <property type="entry name" value="NAD/diacylglycerol_kinase_sf"/>
</dbReference>
<dbReference type="InterPro" id="IPR001206">
    <property type="entry name" value="Diacylglycerol_kinase_cat_dom"/>
</dbReference>
<dbReference type="InterPro" id="IPR050187">
    <property type="entry name" value="Lipid_Phosphate_FormReg"/>
</dbReference>
<comment type="caution">
    <text evidence="6">The sequence shown here is derived from an EMBL/GenBank/DDBJ whole genome shotgun (WGS) entry which is preliminary data.</text>
</comment>
<reference evidence="7" key="1">
    <citation type="journal article" date="2019" name="Int. J. Syst. Evol. Microbiol.">
        <title>The Global Catalogue of Microorganisms (GCM) 10K type strain sequencing project: providing services to taxonomists for standard genome sequencing and annotation.</title>
        <authorList>
            <consortium name="The Broad Institute Genomics Platform"/>
            <consortium name="The Broad Institute Genome Sequencing Center for Infectious Disease"/>
            <person name="Wu L."/>
            <person name="Ma J."/>
        </authorList>
    </citation>
    <scope>NUCLEOTIDE SEQUENCE [LARGE SCALE GENOMIC DNA]</scope>
    <source>
        <strain evidence="7">CGMCC 1.12923</strain>
    </source>
</reference>
<dbReference type="Gene3D" id="2.60.200.40">
    <property type="match status" value="1"/>
</dbReference>
<dbReference type="PROSITE" id="PS50146">
    <property type="entry name" value="DAGK"/>
    <property type="match status" value="1"/>
</dbReference>
<evidence type="ECO:0000256" key="2">
    <source>
        <dbReference type="ARBA" id="ARBA00022741"/>
    </source>
</evidence>
<dbReference type="InterPro" id="IPR045540">
    <property type="entry name" value="YegS/DAGK_C"/>
</dbReference>